<feature type="transmembrane region" description="Helical" evidence="8">
    <location>
        <begin position="367"/>
        <end position="386"/>
    </location>
</feature>
<name>A0A1G2JQ71_9BACT</name>
<keyword evidence="4 8" id="KW-0812">Transmembrane</keyword>
<protein>
    <submittedName>
        <fullName evidence="9">Alginate O-acetyltransferase</fullName>
    </submittedName>
</protein>
<keyword evidence="5 8" id="KW-1133">Transmembrane helix</keyword>
<comment type="subcellular location">
    <subcellularLocation>
        <location evidence="1">Cell membrane</location>
        <topology evidence="1">Multi-pass membrane protein</topology>
    </subcellularLocation>
</comment>
<dbReference type="InterPro" id="IPR028362">
    <property type="entry name" value="AlgI"/>
</dbReference>
<dbReference type="Proteomes" id="UP000178935">
    <property type="component" value="Unassembled WGS sequence"/>
</dbReference>
<evidence type="ECO:0000256" key="3">
    <source>
        <dbReference type="ARBA" id="ARBA00022475"/>
    </source>
</evidence>
<keyword evidence="6 7" id="KW-0472">Membrane</keyword>
<accession>A0A1G2JQ71</accession>
<evidence type="ECO:0000256" key="6">
    <source>
        <dbReference type="ARBA" id="ARBA00023136"/>
    </source>
</evidence>
<feature type="transmembrane region" description="Helical" evidence="8">
    <location>
        <begin position="28"/>
        <end position="61"/>
    </location>
</feature>
<dbReference type="PANTHER" id="PTHR13285:SF18">
    <property type="entry name" value="PROTEIN-CYSTEINE N-PALMITOYLTRANSFERASE RASP"/>
    <property type="match status" value="1"/>
</dbReference>
<dbReference type="GO" id="GO:0005886">
    <property type="term" value="C:plasma membrane"/>
    <property type="evidence" value="ECO:0007669"/>
    <property type="project" value="UniProtKB-SubCell"/>
</dbReference>
<feature type="transmembrane region" description="Helical" evidence="8">
    <location>
        <begin position="392"/>
        <end position="411"/>
    </location>
</feature>
<feature type="transmembrane region" description="Helical" evidence="8">
    <location>
        <begin position="113"/>
        <end position="136"/>
    </location>
</feature>
<evidence type="ECO:0000256" key="2">
    <source>
        <dbReference type="ARBA" id="ARBA00010323"/>
    </source>
</evidence>
<evidence type="ECO:0000256" key="4">
    <source>
        <dbReference type="ARBA" id="ARBA00022692"/>
    </source>
</evidence>
<evidence type="ECO:0000256" key="5">
    <source>
        <dbReference type="ARBA" id="ARBA00022989"/>
    </source>
</evidence>
<feature type="transmembrane region" description="Helical" evidence="8">
    <location>
        <begin position="5"/>
        <end position="22"/>
    </location>
</feature>
<comment type="similarity">
    <text evidence="2 7">Belongs to the membrane-bound acyltransferase family.</text>
</comment>
<evidence type="ECO:0000256" key="8">
    <source>
        <dbReference type="SAM" id="Phobius"/>
    </source>
</evidence>
<proteinExistence type="inferred from homology"/>
<feature type="transmembrane region" description="Helical" evidence="8">
    <location>
        <begin position="432"/>
        <end position="449"/>
    </location>
</feature>
<reference evidence="9 10" key="1">
    <citation type="journal article" date="2016" name="Nat. Commun.">
        <title>Thousands of microbial genomes shed light on interconnected biogeochemical processes in an aquifer system.</title>
        <authorList>
            <person name="Anantharaman K."/>
            <person name="Brown C.T."/>
            <person name="Hug L.A."/>
            <person name="Sharon I."/>
            <person name="Castelle C.J."/>
            <person name="Probst A.J."/>
            <person name="Thomas B.C."/>
            <person name="Singh A."/>
            <person name="Wilkins M.J."/>
            <person name="Karaoz U."/>
            <person name="Brodie E.L."/>
            <person name="Williams K.H."/>
            <person name="Hubbard S.S."/>
            <person name="Banfield J.F."/>
        </authorList>
    </citation>
    <scope>NUCLEOTIDE SEQUENCE [LARGE SCALE GENOMIC DNA]</scope>
</reference>
<feature type="transmembrane region" description="Helical" evidence="8">
    <location>
        <begin position="469"/>
        <end position="490"/>
    </location>
</feature>
<dbReference type="InterPro" id="IPR051085">
    <property type="entry name" value="MB_O-acyltransferase"/>
</dbReference>
<dbReference type="GO" id="GO:0042121">
    <property type="term" value="P:alginic acid biosynthetic process"/>
    <property type="evidence" value="ECO:0007669"/>
    <property type="project" value="InterPro"/>
</dbReference>
<feature type="transmembrane region" description="Helical" evidence="8">
    <location>
        <begin position="148"/>
        <end position="167"/>
    </location>
</feature>
<feature type="transmembrane region" description="Helical" evidence="8">
    <location>
        <begin position="225"/>
        <end position="241"/>
    </location>
</feature>
<dbReference type="Pfam" id="PF03062">
    <property type="entry name" value="MBOAT"/>
    <property type="match status" value="1"/>
</dbReference>
<sequence>MIFNSVEFFIFFPITVSLYFLSPHKYRWVILLLASCFFYMAFIPAYIIILAFLIVVDYFLAIKIEKSCGKEKKLFLVISILSSCFVLFGFKYFDFFNANILAIANFLDWNYPIKMLNLVLPIGLSFHTFQSLSYVIEVYKGKYKAEKNLGIYSLYVMFFPQLVAGPIERPQNLLGQFYEKHNFEYNNVTGGLKLMALGLFKKIVLADRLAMFTSLVFSNVMEYKGLELIIGVLFFAFQIYFDFSGYSDIAIGSAYVMGFKLKDNFRNPYFSRSIADFWRRWHISLSSWFRDYIYFPLGGKRIKKSRWYFNLLFTFFISGLWHGASWGFIIWGTLHGFYYIFGEITKKFRRKVVEFIGITKLPKTNKYLQIFLTFSLVCFSWIFFRANNLKDAFYIIGNLFSGMPLQVLSIYSNLSNFNFTKTIIFEHPAYELLILFCSFIFLGIIYFLQKNNDVRALLSKEPIFVRWGFYYAIIFGIIFLGVVSEMKFIYFQF</sequence>
<organism evidence="9 10">
    <name type="scientific">Candidatus Staskawiczbacteria bacterium RIFOXYD1_FULL_32_13</name>
    <dbReference type="NCBI Taxonomy" id="1802234"/>
    <lineage>
        <taxon>Bacteria</taxon>
        <taxon>Candidatus Staskawicziibacteriota</taxon>
    </lineage>
</organism>
<evidence type="ECO:0000313" key="10">
    <source>
        <dbReference type="Proteomes" id="UP000178935"/>
    </source>
</evidence>
<comment type="caution">
    <text evidence="9">The sequence shown here is derived from an EMBL/GenBank/DDBJ whole genome shotgun (WGS) entry which is preliminary data.</text>
</comment>
<dbReference type="EMBL" id="MHPU01000008">
    <property type="protein sequence ID" value="OGZ89279.1"/>
    <property type="molecule type" value="Genomic_DNA"/>
</dbReference>
<feature type="transmembrane region" description="Helical" evidence="8">
    <location>
        <begin position="73"/>
        <end position="93"/>
    </location>
</feature>
<dbReference type="AlphaFoldDB" id="A0A1G2JQ71"/>
<keyword evidence="7 9" id="KW-0808">Transferase</keyword>
<dbReference type="InterPro" id="IPR024194">
    <property type="entry name" value="Ac/AlaTfrase_AlgI/DltB"/>
</dbReference>
<evidence type="ECO:0000256" key="7">
    <source>
        <dbReference type="PIRNR" id="PIRNR016636"/>
    </source>
</evidence>
<dbReference type="PANTHER" id="PTHR13285">
    <property type="entry name" value="ACYLTRANSFERASE"/>
    <property type="match status" value="1"/>
</dbReference>
<gene>
    <name evidence="9" type="ORF">A2561_02500</name>
</gene>
<dbReference type="GO" id="GO:0016746">
    <property type="term" value="F:acyltransferase activity"/>
    <property type="evidence" value="ECO:0007669"/>
    <property type="project" value="UniProtKB-KW"/>
</dbReference>
<keyword evidence="7" id="KW-0012">Acyltransferase</keyword>
<dbReference type="InterPro" id="IPR004299">
    <property type="entry name" value="MBOAT_fam"/>
</dbReference>
<keyword evidence="3 7" id="KW-1003">Cell membrane</keyword>
<evidence type="ECO:0000313" key="9">
    <source>
        <dbReference type="EMBL" id="OGZ89279.1"/>
    </source>
</evidence>
<dbReference type="PIRSF" id="PIRSF500217">
    <property type="entry name" value="AlgI"/>
    <property type="match status" value="1"/>
</dbReference>
<dbReference type="PIRSF" id="PIRSF016636">
    <property type="entry name" value="AlgI_DltB"/>
    <property type="match status" value="1"/>
</dbReference>
<feature type="transmembrane region" description="Helical" evidence="8">
    <location>
        <begin position="308"/>
        <end position="341"/>
    </location>
</feature>
<evidence type="ECO:0000256" key="1">
    <source>
        <dbReference type="ARBA" id="ARBA00004651"/>
    </source>
</evidence>